<dbReference type="AlphaFoldDB" id="A0A9P5YK47"/>
<dbReference type="EC" id="6.3.4.19" evidence="1"/>
<keyword evidence="5" id="KW-0067">ATP-binding</keyword>
<evidence type="ECO:0000256" key="2">
    <source>
        <dbReference type="ARBA" id="ARBA00022598"/>
    </source>
</evidence>
<dbReference type="InterPro" id="IPR012795">
    <property type="entry name" value="tRNA_Ile_lys_synt_N"/>
</dbReference>
<evidence type="ECO:0000313" key="8">
    <source>
        <dbReference type="EMBL" id="KAF9469291.1"/>
    </source>
</evidence>
<evidence type="ECO:0000313" key="9">
    <source>
        <dbReference type="Proteomes" id="UP000807353"/>
    </source>
</evidence>
<evidence type="ECO:0000259" key="7">
    <source>
        <dbReference type="Pfam" id="PF01171"/>
    </source>
</evidence>
<comment type="catalytic activity">
    <reaction evidence="6">
        <text>cytidine(34) in tRNA(Ile2) + L-lysine + ATP = lysidine(34) in tRNA(Ile2) + AMP + diphosphate + H(+)</text>
        <dbReference type="Rhea" id="RHEA:43744"/>
        <dbReference type="Rhea" id="RHEA-COMP:10625"/>
        <dbReference type="Rhea" id="RHEA-COMP:10670"/>
        <dbReference type="ChEBI" id="CHEBI:15378"/>
        <dbReference type="ChEBI" id="CHEBI:30616"/>
        <dbReference type="ChEBI" id="CHEBI:32551"/>
        <dbReference type="ChEBI" id="CHEBI:33019"/>
        <dbReference type="ChEBI" id="CHEBI:82748"/>
        <dbReference type="ChEBI" id="CHEBI:83665"/>
        <dbReference type="ChEBI" id="CHEBI:456215"/>
        <dbReference type="EC" id="6.3.4.19"/>
    </reaction>
</comment>
<accession>A0A9P5YK47</accession>
<evidence type="ECO:0000256" key="1">
    <source>
        <dbReference type="ARBA" id="ARBA00013267"/>
    </source>
</evidence>
<evidence type="ECO:0000256" key="3">
    <source>
        <dbReference type="ARBA" id="ARBA00022694"/>
    </source>
</evidence>
<keyword evidence="3" id="KW-0819">tRNA processing</keyword>
<dbReference type="Pfam" id="PF01171">
    <property type="entry name" value="ATP_bind_3"/>
    <property type="match status" value="1"/>
</dbReference>
<dbReference type="Proteomes" id="UP000807353">
    <property type="component" value="Unassembled WGS sequence"/>
</dbReference>
<dbReference type="InterPro" id="IPR011063">
    <property type="entry name" value="TilS/TtcA_N"/>
</dbReference>
<dbReference type="InterPro" id="IPR012094">
    <property type="entry name" value="tRNA_Ile_lys_synt"/>
</dbReference>
<evidence type="ECO:0000256" key="5">
    <source>
        <dbReference type="ARBA" id="ARBA00022840"/>
    </source>
</evidence>
<dbReference type="Gene3D" id="3.40.50.620">
    <property type="entry name" value="HUPs"/>
    <property type="match status" value="1"/>
</dbReference>
<keyword evidence="2" id="KW-0436">Ligase</keyword>
<dbReference type="EMBL" id="MU150230">
    <property type="protein sequence ID" value="KAF9469291.1"/>
    <property type="molecule type" value="Genomic_DNA"/>
</dbReference>
<dbReference type="OrthoDB" id="434144at2759"/>
<dbReference type="InterPro" id="IPR014729">
    <property type="entry name" value="Rossmann-like_a/b/a_fold"/>
</dbReference>
<name>A0A9P5YK47_9AGAR</name>
<dbReference type="HAMAP" id="MF_01161">
    <property type="entry name" value="tRNA_Ile_lys_synt"/>
    <property type="match status" value="1"/>
</dbReference>
<dbReference type="PANTHER" id="PTHR43033:SF1">
    <property type="entry name" value="TRNA(ILE)-LYSIDINE SYNTHASE-RELATED"/>
    <property type="match status" value="1"/>
</dbReference>
<dbReference type="GO" id="GO:0008033">
    <property type="term" value="P:tRNA processing"/>
    <property type="evidence" value="ECO:0007669"/>
    <property type="project" value="UniProtKB-KW"/>
</dbReference>
<dbReference type="NCBIfam" id="TIGR02432">
    <property type="entry name" value="lysidine_TilS_N"/>
    <property type="match status" value="1"/>
</dbReference>
<dbReference type="GO" id="GO:0005524">
    <property type="term" value="F:ATP binding"/>
    <property type="evidence" value="ECO:0007669"/>
    <property type="project" value="UniProtKB-KW"/>
</dbReference>
<keyword evidence="4" id="KW-0547">Nucleotide-binding</keyword>
<evidence type="ECO:0000256" key="4">
    <source>
        <dbReference type="ARBA" id="ARBA00022741"/>
    </source>
</evidence>
<dbReference type="SUPFAM" id="SSF52402">
    <property type="entry name" value="Adenine nucleotide alpha hydrolases-like"/>
    <property type="match status" value="1"/>
</dbReference>
<organism evidence="8 9">
    <name type="scientific">Collybia nuda</name>
    <dbReference type="NCBI Taxonomy" id="64659"/>
    <lineage>
        <taxon>Eukaryota</taxon>
        <taxon>Fungi</taxon>
        <taxon>Dikarya</taxon>
        <taxon>Basidiomycota</taxon>
        <taxon>Agaricomycotina</taxon>
        <taxon>Agaricomycetes</taxon>
        <taxon>Agaricomycetidae</taxon>
        <taxon>Agaricales</taxon>
        <taxon>Tricholomatineae</taxon>
        <taxon>Clitocybaceae</taxon>
        <taxon>Collybia</taxon>
    </lineage>
</organism>
<feature type="domain" description="tRNA(Ile)-lysidine/2-thiocytidine synthase N-terminal" evidence="7">
    <location>
        <begin position="31"/>
        <end position="245"/>
    </location>
</feature>
<keyword evidence="9" id="KW-1185">Reference proteome</keyword>
<comment type="caution">
    <text evidence="8">The sequence shown here is derived from an EMBL/GenBank/DDBJ whole genome shotgun (WGS) entry which is preliminary data.</text>
</comment>
<dbReference type="PANTHER" id="PTHR43033">
    <property type="entry name" value="TRNA(ILE)-LYSIDINE SYNTHASE-RELATED"/>
    <property type="match status" value="1"/>
</dbReference>
<evidence type="ECO:0000256" key="6">
    <source>
        <dbReference type="ARBA" id="ARBA00048539"/>
    </source>
</evidence>
<gene>
    <name evidence="8" type="ORF">BDZ94DRAFT_369857</name>
</gene>
<proteinExistence type="inferred from homology"/>
<reference evidence="8" key="1">
    <citation type="submission" date="2020-11" db="EMBL/GenBank/DDBJ databases">
        <authorList>
            <consortium name="DOE Joint Genome Institute"/>
            <person name="Ahrendt S."/>
            <person name="Riley R."/>
            <person name="Andreopoulos W."/>
            <person name="Labutti K."/>
            <person name="Pangilinan J."/>
            <person name="Ruiz-Duenas F.J."/>
            <person name="Barrasa J.M."/>
            <person name="Sanchez-Garcia M."/>
            <person name="Camarero S."/>
            <person name="Miyauchi S."/>
            <person name="Serrano A."/>
            <person name="Linde D."/>
            <person name="Babiker R."/>
            <person name="Drula E."/>
            <person name="Ayuso-Fernandez I."/>
            <person name="Pacheco R."/>
            <person name="Padilla G."/>
            <person name="Ferreira P."/>
            <person name="Barriuso J."/>
            <person name="Kellner H."/>
            <person name="Castanera R."/>
            <person name="Alfaro M."/>
            <person name="Ramirez L."/>
            <person name="Pisabarro A.G."/>
            <person name="Kuo A."/>
            <person name="Tritt A."/>
            <person name="Lipzen A."/>
            <person name="He G."/>
            <person name="Yan M."/>
            <person name="Ng V."/>
            <person name="Cullen D."/>
            <person name="Martin F."/>
            <person name="Rosso M.-N."/>
            <person name="Henrissat B."/>
            <person name="Hibbett D."/>
            <person name="Martinez A.T."/>
            <person name="Grigoriev I.V."/>
        </authorList>
    </citation>
    <scope>NUCLEOTIDE SEQUENCE</scope>
    <source>
        <strain evidence="8">CBS 247.69</strain>
    </source>
</reference>
<dbReference type="GO" id="GO:0032267">
    <property type="term" value="F:tRNA(Ile)-lysidine synthase activity"/>
    <property type="evidence" value="ECO:0007669"/>
    <property type="project" value="UniProtKB-EC"/>
</dbReference>
<sequence length="584" mass="65539">MAARRIIPISKDEFSRMLEKCNPPPGWSGSIGVANSGGPDSTCLLFLLNRYLANRASEQAPHYSAPQKVLSLTIDHDLQPSSAAMAEHCSKFALSIGVDHITQKINWSEPPYPPRPSPGDTFEKVARDARYHALFESVTREDIGLLAFGHHADDQVETSLMRLGRGSKEIGAGGMRSCRRWGMGIGREGSLGWTGYEGMKRWIIRPLLDISKDRIFATCEDNNLNYITDSTNFQPHITLRNALRHTLANNKNILQPGHEAMPPDIAQKLNDIETAVAALDSVSISLRSKPEELRSAVSQLTSNVVDIDRQVDANLKRCTLPSPPGTHLVSIAGLSRVHDETIRHAMILRIMRCVSFHPWGSLRADGDRRQRRIAQIAENLWVPNPFAKKIRMFVAGGGVLWTPVTVKDGRIRTPDRIFAGGVAEDGRYAWLASRQPPLHRSKMEALGETSTLEINITSHLVRALRGWKAGAPSTIEILYDCRFIITFDLNKMPKGLAQGIETPNTKEKILILSNTRWYWPQVVREWFSLKTVLHSEIDHKPVNTFLSAVQKNIEFDHTVAWKLRENPISAEWINIKWIRPLDAI</sequence>
<dbReference type="CDD" id="cd01992">
    <property type="entry name" value="TilS_N"/>
    <property type="match status" value="1"/>
</dbReference>
<protein>
    <recommendedName>
        <fullName evidence="1">tRNA(Ile)-lysidine synthetase</fullName>
        <ecNumber evidence="1">6.3.4.19</ecNumber>
    </recommendedName>
</protein>